<organism evidence="2 3">
    <name type="scientific">Diceros bicornis minor</name>
    <name type="common">South-central black rhinoceros</name>
    <dbReference type="NCBI Taxonomy" id="77932"/>
    <lineage>
        <taxon>Eukaryota</taxon>
        <taxon>Metazoa</taxon>
        <taxon>Chordata</taxon>
        <taxon>Craniata</taxon>
        <taxon>Vertebrata</taxon>
        <taxon>Euteleostomi</taxon>
        <taxon>Mammalia</taxon>
        <taxon>Eutheria</taxon>
        <taxon>Laurasiatheria</taxon>
        <taxon>Perissodactyla</taxon>
        <taxon>Rhinocerotidae</taxon>
        <taxon>Diceros</taxon>
    </lineage>
</organism>
<name>A0A7J7F963_DICBM</name>
<comment type="caution">
    <text evidence="2">The sequence shown here is derived from an EMBL/GenBank/DDBJ whole genome shotgun (WGS) entry which is preliminary data.</text>
</comment>
<gene>
    <name evidence="2" type="ORF">HPG69_004431</name>
</gene>
<proteinExistence type="predicted"/>
<keyword evidence="3" id="KW-1185">Reference proteome</keyword>
<feature type="compositionally biased region" description="Basic and acidic residues" evidence="1">
    <location>
        <begin position="52"/>
        <end position="89"/>
    </location>
</feature>
<feature type="compositionally biased region" description="Low complexity" evidence="1">
    <location>
        <begin position="9"/>
        <end position="23"/>
    </location>
</feature>
<dbReference type="Proteomes" id="UP000551758">
    <property type="component" value="Unassembled WGS sequence"/>
</dbReference>
<reference evidence="2 3" key="1">
    <citation type="journal article" date="2020" name="Mol. Biol. Evol.">
        <title>Interspecific Gene Flow and the Evolution of Specialization in Black and White Rhinoceros.</title>
        <authorList>
            <person name="Moodley Y."/>
            <person name="Westbury M.V."/>
            <person name="Russo I.M."/>
            <person name="Gopalakrishnan S."/>
            <person name="Rakotoarivelo A."/>
            <person name="Olsen R.A."/>
            <person name="Prost S."/>
            <person name="Tunstall T."/>
            <person name="Ryder O.A."/>
            <person name="Dalen L."/>
            <person name="Bruford M.W."/>
        </authorList>
    </citation>
    <scope>NUCLEOTIDE SEQUENCE [LARGE SCALE GENOMIC DNA]</scope>
    <source>
        <strain evidence="2">SBR-YM</strain>
        <tissue evidence="2">Skin</tissue>
    </source>
</reference>
<protein>
    <submittedName>
        <fullName evidence="2">Uncharacterized protein</fullName>
    </submittedName>
</protein>
<evidence type="ECO:0000313" key="2">
    <source>
        <dbReference type="EMBL" id="KAF5924559.1"/>
    </source>
</evidence>
<evidence type="ECO:0000256" key="1">
    <source>
        <dbReference type="SAM" id="MobiDB-lite"/>
    </source>
</evidence>
<sequence>MLDGLSHKPPASSGSGWCPSSSSTMRHTQLNRAHPAPRGQLHRNQNITTPGRYRERRGCVRGRGEEERGRKPRAKWEESGRFRGPRRETVPPSGAPA</sequence>
<evidence type="ECO:0000313" key="3">
    <source>
        <dbReference type="Proteomes" id="UP000551758"/>
    </source>
</evidence>
<feature type="region of interest" description="Disordered" evidence="1">
    <location>
        <begin position="1"/>
        <end position="97"/>
    </location>
</feature>
<accession>A0A7J7F963</accession>
<dbReference type="EMBL" id="JACDTQ010000948">
    <property type="protein sequence ID" value="KAF5924559.1"/>
    <property type="molecule type" value="Genomic_DNA"/>
</dbReference>
<dbReference type="AlphaFoldDB" id="A0A7J7F963"/>